<evidence type="ECO:0000256" key="4">
    <source>
        <dbReference type="SAM" id="MobiDB-lite"/>
    </source>
</evidence>
<proteinExistence type="inferred from homology"/>
<dbReference type="GO" id="GO:0005739">
    <property type="term" value="C:mitochondrion"/>
    <property type="evidence" value="ECO:0007669"/>
    <property type="project" value="TreeGrafter"/>
</dbReference>
<dbReference type="EMBL" id="SEKV01000002">
    <property type="protein sequence ID" value="TFY69975.1"/>
    <property type="molecule type" value="Genomic_DNA"/>
</dbReference>
<evidence type="ECO:0000313" key="6">
    <source>
        <dbReference type="Proteomes" id="UP000298390"/>
    </source>
</evidence>
<dbReference type="PANTHER" id="PTHR12499:SF0">
    <property type="entry name" value="OPTIC ATROPHY 3 PROTEIN"/>
    <property type="match status" value="1"/>
</dbReference>
<dbReference type="Proteomes" id="UP000298390">
    <property type="component" value="Unassembled WGS sequence"/>
</dbReference>
<dbReference type="PANTHER" id="PTHR12499">
    <property type="entry name" value="OPTIC ATROPHY 3 PROTEIN OPA3"/>
    <property type="match status" value="1"/>
</dbReference>
<dbReference type="Pfam" id="PF07047">
    <property type="entry name" value="OPA3"/>
    <property type="match status" value="1"/>
</dbReference>
<feature type="region of interest" description="Disordered" evidence="4">
    <location>
        <begin position="247"/>
        <end position="287"/>
    </location>
</feature>
<feature type="compositionally biased region" description="Basic and acidic residues" evidence="4">
    <location>
        <begin position="274"/>
        <end position="287"/>
    </location>
</feature>
<reference evidence="5 6" key="1">
    <citation type="submission" date="2019-01" db="EMBL/GenBank/DDBJ databases">
        <title>Genome sequencing of the rare red list fungi Fomitopsis rosea.</title>
        <authorList>
            <person name="Buettner E."/>
            <person name="Kellner H."/>
        </authorList>
    </citation>
    <scope>NUCLEOTIDE SEQUENCE [LARGE SCALE GENOMIC DNA]</scope>
    <source>
        <strain evidence="5 6">DSM 105464</strain>
    </source>
</reference>
<feature type="coiled-coil region" evidence="3">
    <location>
        <begin position="171"/>
        <end position="227"/>
    </location>
</feature>
<keyword evidence="2 3" id="KW-0175">Coiled coil</keyword>
<comment type="caution">
    <text evidence="5">The sequence shown here is derived from an EMBL/GenBank/DDBJ whole genome shotgun (WGS) entry which is preliminary data.</text>
</comment>
<feature type="compositionally biased region" description="Polar residues" evidence="4">
    <location>
        <begin position="258"/>
        <end position="267"/>
    </location>
</feature>
<evidence type="ECO:0000256" key="3">
    <source>
        <dbReference type="SAM" id="Coils"/>
    </source>
</evidence>
<dbReference type="GO" id="GO:0019216">
    <property type="term" value="P:regulation of lipid metabolic process"/>
    <property type="evidence" value="ECO:0007669"/>
    <property type="project" value="TreeGrafter"/>
</dbReference>
<organism evidence="5 6">
    <name type="scientific">Rhodofomes roseus</name>
    <dbReference type="NCBI Taxonomy" id="34475"/>
    <lineage>
        <taxon>Eukaryota</taxon>
        <taxon>Fungi</taxon>
        <taxon>Dikarya</taxon>
        <taxon>Basidiomycota</taxon>
        <taxon>Agaricomycotina</taxon>
        <taxon>Agaricomycetes</taxon>
        <taxon>Polyporales</taxon>
        <taxon>Rhodofomes</taxon>
    </lineage>
</organism>
<gene>
    <name evidence="5" type="ORF">EVJ58_g88</name>
</gene>
<protein>
    <submittedName>
        <fullName evidence="5">Uncharacterized protein</fullName>
    </submittedName>
</protein>
<comment type="similarity">
    <text evidence="1">Belongs to the OPA3 family.</text>
</comment>
<dbReference type="InterPro" id="IPR010754">
    <property type="entry name" value="OPA3-like"/>
</dbReference>
<dbReference type="AlphaFoldDB" id="A0A4Y9Z5I0"/>
<accession>A0A4Y9Z5I0</accession>
<evidence type="ECO:0000313" key="5">
    <source>
        <dbReference type="EMBL" id="TFY69975.1"/>
    </source>
</evidence>
<sequence length="287" mass="31913">MSSQHVLNHDDNVYLAVTVSPSSRFMANPEQLAVHPSLTHLGMVASYSLVIGSQKPGALSESLSELLTVTAERYGLGEDRDIAHSTKPISNQLKTQAKQSAVIIWTFCVNLAQRMYRTEVQLRTNLLGEPAKHVRPLSETRAIENGANALAEGFLFSVAAAIIMAETWRSSRSQSKRRDKVDDQLDDLENKVTALTERTESLQRIFEERWEEEKQRNEELARILERVVEIGLRGGWAEFESTPLQLPRIQLARPRSPPSSAAQTTDPGDSDADAAPRHSDSPRDTSS</sequence>
<name>A0A4Y9Z5I0_9APHY</name>
<evidence type="ECO:0000256" key="2">
    <source>
        <dbReference type="ARBA" id="ARBA00023054"/>
    </source>
</evidence>
<evidence type="ECO:0000256" key="1">
    <source>
        <dbReference type="ARBA" id="ARBA00007584"/>
    </source>
</evidence>